<keyword evidence="11" id="KW-1185">Reference proteome</keyword>
<feature type="transmembrane region" description="Helical" evidence="6">
    <location>
        <begin position="77"/>
        <end position="96"/>
    </location>
</feature>
<dbReference type="InterPro" id="IPR050681">
    <property type="entry name" value="CDF/SLC30A"/>
</dbReference>
<comment type="subcellular location">
    <subcellularLocation>
        <location evidence="1">Membrane</location>
        <topology evidence="1">Multi-pass membrane protein</topology>
    </subcellularLocation>
</comment>
<reference evidence="9 11" key="2">
    <citation type="submission" date="2020-12" db="EMBL/GenBank/DDBJ databases">
        <title>FDA dAtabase for Regulatory Grade micrObial Sequences (FDA-ARGOS): Supporting development and validation of Infectious Disease Dx tests.</title>
        <authorList>
            <person name="Kerrigan L."/>
            <person name="Long C."/>
            <person name="Tallon L."/>
            <person name="Sadzewicz L."/>
            <person name="Zhao X."/>
            <person name="Boylan J."/>
            <person name="Ott S."/>
            <person name="Bowen H."/>
            <person name="Vavikolanu K."/>
            <person name="Mehta A."/>
            <person name="Aluvathingal J."/>
            <person name="Nadendla S."/>
            <person name="Yan Y."/>
            <person name="Sichtig H."/>
        </authorList>
    </citation>
    <scope>NUCLEOTIDE SEQUENCE [LARGE SCALE GENOMIC DNA]</scope>
    <source>
        <strain evidence="9 11">FDAARGOS_1026</strain>
    </source>
</reference>
<evidence type="ECO:0000256" key="6">
    <source>
        <dbReference type="SAM" id="Phobius"/>
    </source>
</evidence>
<dbReference type="RefSeq" id="WP_003165001.1">
    <property type="nucleotide sequence ID" value="NZ_BJNC01000009.1"/>
</dbReference>
<dbReference type="EMBL" id="CP066026">
    <property type="protein sequence ID" value="QQB87493.1"/>
    <property type="molecule type" value="Genomic_DNA"/>
</dbReference>
<evidence type="ECO:0000313" key="10">
    <source>
        <dbReference type="Proteomes" id="UP000287388"/>
    </source>
</evidence>
<feature type="transmembrane region" description="Helical" evidence="6">
    <location>
        <begin position="52"/>
        <end position="70"/>
    </location>
</feature>
<evidence type="ECO:0000256" key="1">
    <source>
        <dbReference type="ARBA" id="ARBA00004141"/>
    </source>
</evidence>
<dbReference type="InterPro" id="IPR058533">
    <property type="entry name" value="Cation_efflux_TM"/>
</dbReference>
<evidence type="ECO:0000256" key="3">
    <source>
        <dbReference type="ARBA" id="ARBA00022906"/>
    </source>
</evidence>
<feature type="transmembrane region" description="Helical" evidence="6">
    <location>
        <begin position="12"/>
        <end position="32"/>
    </location>
</feature>
<evidence type="ECO:0000256" key="5">
    <source>
        <dbReference type="ARBA" id="ARBA00023136"/>
    </source>
</evidence>
<protein>
    <submittedName>
        <fullName evidence="8">Cation transporter</fullName>
    </submittedName>
</protein>
<keyword evidence="3" id="KW-0406">Ion transport</keyword>
<name>A0A246KFS8_BREDI</name>
<keyword evidence="3" id="KW-0813">Transport</keyword>
<keyword evidence="2 6" id="KW-0812">Transmembrane</keyword>
<evidence type="ECO:0000259" key="7">
    <source>
        <dbReference type="Pfam" id="PF01545"/>
    </source>
</evidence>
<dbReference type="Pfam" id="PF01545">
    <property type="entry name" value="Cation_efflux"/>
    <property type="match status" value="1"/>
</dbReference>
<dbReference type="SUPFAM" id="SSF161111">
    <property type="entry name" value="Cation efflux protein transmembrane domain-like"/>
    <property type="match status" value="1"/>
</dbReference>
<organism evidence="8 10">
    <name type="scientific">Brevundimonas diminuta</name>
    <name type="common">Pseudomonas diminuta</name>
    <dbReference type="NCBI Taxonomy" id="293"/>
    <lineage>
        <taxon>Bacteria</taxon>
        <taxon>Pseudomonadati</taxon>
        <taxon>Pseudomonadota</taxon>
        <taxon>Alphaproteobacteria</taxon>
        <taxon>Caulobacterales</taxon>
        <taxon>Caulobacteraceae</taxon>
        <taxon>Brevundimonas</taxon>
    </lineage>
</organism>
<reference evidence="8 10" key="1">
    <citation type="submission" date="2019-01" db="EMBL/GenBank/DDBJ databases">
        <title>Brevundimonas diminuta Genome sequencing and assembly.</title>
        <authorList>
            <person name="Chen H."/>
        </authorList>
    </citation>
    <scope>NUCLEOTIDE SEQUENCE [LARGE SCALE GENOMIC DNA]</scope>
    <source>
        <strain evidence="8">ATCC</strain>
        <strain evidence="10">ATCC(B) 19146</strain>
    </source>
</reference>
<keyword evidence="5 6" id="KW-0472">Membrane</keyword>
<sequence length="205" mass="21555">MKTSNAEHDRQRRTLMIVLILNGLLFVGLGLGGLLANSSALLANALDNASDSLVYLISFLAVGRALAWKLRAARTSGVLLLIFAAGVLIDAGRRWWLGTEPIGWTMIGLAVVAAVVNLICLKLLRGLKGDDVNLRAAETFSFNDFASNGGILVAGALVLWLKQSWPDLVVGVIVAGIAAKGGLEILEGARKINIQRASDGASRGG</sequence>
<evidence type="ECO:0000256" key="2">
    <source>
        <dbReference type="ARBA" id="ARBA00022692"/>
    </source>
</evidence>
<dbReference type="PANTHER" id="PTHR11562">
    <property type="entry name" value="CATION EFFLUX PROTEIN/ ZINC TRANSPORTER"/>
    <property type="match status" value="1"/>
</dbReference>
<accession>A0A246KFS8</accession>
<dbReference type="GO" id="GO:0005385">
    <property type="term" value="F:zinc ion transmembrane transporter activity"/>
    <property type="evidence" value="ECO:0007669"/>
    <property type="project" value="TreeGrafter"/>
</dbReference>
<feature type="domain" description="Cation efflux protein transmembrane" evidence="7">
    <location>
        <begin position="15"/>
        <end position="186"/>
    </location>
</feature>
<dbReference type="Proteomes" id="UP000596117">
    <property type="component" value="Chromosome"/>
</dbReference>
<dbReference type="GO" id="GO:0005886">
    <property type="term" value="C:plasma membrane"/>
    <property type="evidence" value="ECO:0007669"/>
    <property type="project" value="TreeGrafter"/>
</dbReference>
<keyword evidence="3" id="KW-0862">Zinc</keyword>
<proteinExistence type="predicted"/>
<dbReference type="GeneID" id="56576961"/>
<dbReference type="KEGG" id="bdm:EQG53_12595"/>
<dbReference type="Gene3D" id="1.20.1510.10">
    <property type="entry name" value="Cation efflux protein transmembrane domain"/>
    <property type="match status" value="1"/>
</dbReference>
<evidence type="ECO:0000256" key="4">
    <source>
        <dbReference type="ARBA" id="ARBA00022989"/>
    </source>
</evidence>
<feature type="transmembrane region" description="Helical" evidence="6">
    <location>
        <begin position="102"/>
        <end position="124"/>
    </location>
</feature>
<evidence type="ECO:0000313" key="11">
    <source>
        <dbReference type="Proteomes" id="UP000596117"/>
    </source>
</evidence>
<gene>
    <name evidence="8" type="ORF">EQG53_12595</name>
    <name evidence="9" type="ORF">I6H83_09860</name>
</gene>
<dbReference type="Proteomes" id="UP000287388">
    <property type="component" value="Chromosome"/>
</dbReference>
<dbReference type="InterPro" id="IPR027469">
    <property type="entry name" value="Cation_efflux_TMD_sf"/>
</dbReference>
<dbReference type="PANTHER" id="PTHR11562:SF17">
    <property type="entry name" value="RE54080P-RELATED"/>
    <property type="match status" value="1"/>
</dbReference>
<evidence type="ECO:0000313" key="9">
    <source>
        <dbReference type="EMBL" id="QQB87493.1"/>
    </source>
</evidence>
<evidence type="ECO:0000313" key="8">
    <source>
        <dbReference type="EMBL" id="QAT15122.1"/>
    </source>
</evidence>
<dbReference type="EMBL" id="CP035093">
    <property type="protein sequence ID" value="QAT15122.1"/>
    <property type="molecule type" value="Genomic_DNA"/>
</dbReference>
<dbReference type="AlphaFoldDB" id="A0A246KFS8"/>
<keyword evidence="4 6" id="KW-1133">Transmembrane helix</keyword>
<keyword evidence="3" id="KW-0864">Zinc transport</keyword>